<reference evidence="3 4" key="1">
    <citation type="submission" date="2016-10" db="EMBL/GenBank/DDBJ databases">
        <authorList>
            <person name="de Groot N.N."/>
        </authorList>
    </citation>
    <scope>NUCLEOTIDE SEQUENCE [LARGE SCALE GENOMIC DNA]</scope>
    <source>
        <strain evidence="3 4">CGMCC 1.9109</strain>
    </source>
</reference>
<gene>
    <name evidence="3" type="ORF">SAMN04488071_0184</name>
</gene>
<evidence type="ECO:0000259" key="2">
    <source>
        <dbReference type="SMART" id="SM00854"/>
    </source>
</evidence>
<dbReference type="InterPro" id="IPR019079">
    <property type="entry name" value="Capsule_synth_CapA"/>
</dbReference>
<comment type="similarity">
    <text evidence="1">Belongs to the CapA family.</text>
</comment>
<dbReference type="PANTHER" id="PTHR33393:SF13">
    <property type="entry name" value="PGA BIOSYNTHESIS PROTEIN CAPA"/>
    <property type="match status" value="1"/>
</dbReference>
<organism evidence="3 4">
    <name type="scientific">Kordiimonas lacus</name>
    <dbReference type="NCBI Taxonomy" id="637679"/>
    <lineage>
        <taxon>Bacteria</taxon>
        <taxon>Pseudomonadati</taxon>
        <taxon>Pseudomonadota</taxon>
        <taxon>Alphaproteobacteria</taxon>
        <taxon>Kordiimonadales</taxon>
        <taxon>Kordiimonadaceae</taxon>
        <taxon>Kordiimonas</taxon>
    </lineage>
</organism>
<evidence type="ECO:0000256" key="1">
    <source>
        <dbReference type="ARBA" id="ARBA00005662"/>
    </source>
</evidence>
<dbReference type="OrthoDB" id="9810718at2"/>
<dbReference type="Gene3D" id="3.60.21.10">
    <property type="match status" value="1"/>
</dbReference>
<feature type="domain" description="Capsule synthesis protein CapA" evidence="2">
    <location>
        <begin position="8"/>
        <end position="240"/>
    </location>
</feature>
<proteinExistence type="inferred from homology"/>
<evidence type="ECO:0000313" key="3">
    <source>
        <dbReference type="EMBL" id="SDD26436.1"/>
    </source>
</evidence>
<keyword evidence="4" id="KW-1185">Reference proteome</keyword>
<evidence type="ECO:0000313" key="4">
    <source>
        <dbReference type="Proteomes" id="UP000183685"/>
    </source>
</evidence>
<dbReference type="InterPro" id="IPR052169">
    <property type="entry name" value="CW_Biosynth-Accessory"/>
</dbReference>
<name>A0A1G6TD21_9PROT</name>
<dbReference type="RefSeq" id="WP_068308884.1">
    <property type="nucleotide sequence ID" value="NZ_FNAK01000001.1"/>
</dbReference>
<dbReference type="STRING" id="637679.GCA_001550055_00705"/>
<dbReference type="EMBL" id="FNAK01000001">
    <property type="protein sequence ID" value="SDD26436.1"/>
    <property type="molecule type" value="Genomic_DNA"/>
</dbReference>
<dbReference type="AlphaFoldDB" id="A0A1G6TD21"/>
<dbReference type="CDD" id="cd07381">
    <property type="entry name" value="MPP_CapA"/>
    <property type="match status" value="1"/>
</dbReference>
<dbReference type="PANTHER" id="PTHR33393">
    <property type="entry name" value="POLYGLUTAMINE SYNTHESIS ACCESSORY PROTEIN RV0574C-RELATED"/>
    <property type="match status" value="1"/>
</dbReference>
<dbReference type="Pfam" id="PF09587">
    <property type="entry name" value="PGA_cap"/>
    <property type="match status" value="1"/>
</dbReference>
<accession>A0A1G6TD21</accession>
<protein>
    <submittedName>
        <fullName evidence="3">Poly-gamma-glutamate synthesis protein (Capsule biosynthesis protein)</fullName>
    </submittedName>
</protein>
<dbReference type="InterPro" id="IPR029052">
    <property type="entry name" value="Metallo-depent_PP-like"/>
</dbReference>
<dbReference type="Proteomes" id="UP000183685">
    <property type="component" value="Unassembled WGS sequence"/>
</dbReference>
<dbReference type="SMART" id="SM00854">
    <property type="entry name" value="PGA_cap"/>
    <property type="match status" value="1"/>
</dbReference>
<dbReference type="SUPFAM" id="SSF56300">
    <property type="entry name" value="Metallo-dependent phosphatases"/>
    <property type="match status" value="1"/>
</dbReference>
<sequence length="354" mass="38621">MTNHSRVRLVAVGDIMLGRGVRKSGFSDAKQLLAPEILNQLKGDIVTGNLECLIGGAGSPNPSSHSHFQGDPDFAGSLLEMFDVVSLANNHVGDFGDQAVAETLAWLDQIGVQHVGVGSTLEEAVEPALFDIQGMKIAIFGATTVGNLQLNSRYTLAVPGRFLYQRAARLLDAGYRCILHLHAGGGDVSFPAPAIRSLMTQARKAGFSIVLGHHPHVVQGIDRTDDGVVFFSMGDFVFDKLNDGRDQALVAIFALANDARADTFEIEVVQRGADLSLSLLAGESKDTVFRKLRDLSDMITNGQSDARYLVWRGSKWRRLFQSSRRDFRAGGFPALWAKLGRVSTRKLYDLLLRR</sequence>